<dbReference type="PROSITE" id="PS50042">
    <property type="entry name" value="CNMP_BINDING_3"/>
    <property type="match status" value="1"/>
</dbReference>
<name>A0ABW7CDS5_9CYAN</name>
<feature type="transmembrane region" description="Helical" evidence="5">
    <location>
        <begin position="321"/>
        <end position="340"/>
    </location>
</feature>
<feature type="transmembrane region" description="Helical" evidence="5">
    <location>
        <begin position="271"/>
        <end position="288"/>
    </location>
</feature>
<reference evidence="8" key="1">
    <citation type="journal article" date="2024" name="Algal Res.">
        <title>Biochemical, toxicological and genomic investigation of a high-biomass producing Limnothrix strain isolated from Italian shallow drinking water reservoir.</title>
        <authorList>
            <person name="Simonazzi M."/>
            <person name="Shishido T.K."/>
            <person name="Delbaje E."/>
            <person name="Wahlsten M."/>
            <person name="Fewer D.P."/>
            <person name="Sivonen K."/>
            <person name="Pezzolesi L."/>
            <person name="Pistocchi R."/>
        </authorList>
    </citation>
    <scope>NUCLEOTIDE SEQUENCE [LARGE SCALE GENOMIC DNA]</scope>
    <source>
        <strain evidence="8">LRLZ20PSL1</strain>
    </source>
</reference>
<evidence type="ECO:0000256" key="2">
    <source>
        <dbReference type="ARBA" id="ARBA00022692"/>
    </source>
</evidence>
<feature type="transmembrane region" description="Helical" evidence="5">
    <location>
        <begin position="548"/>
        <end position="571"/>
    </location>
</feature>
<proteinExistence type="predicted"/>
<evidence type="ECO:0000256" key="4">
    <source>
        <dbReference type="ARBA" id="ARBA00023136"/>
    </source>
</evidence>
<dbReference type="PANTHER" id="PTHR43652">
    <property type="entry name" value="BASIC AMINO ACID ANTIPORTER YFCC-RELATED"/>
    <property type="match status" value="1"/>
</dbReference>
<evidence type="ECO:0000256" key="5">
    <source>
        <dbReference type="SAM" id="Phobius"/>
    </source>
</evidence>
<keyword evidence="8" id="KW-1185">Reference proteome</keyword>
<keyword evidence="3 5" id="KW-1133">Transmembrane helix</keyword>
<evidence type="ECO:0000256" key="1">
    <source>
        <dbReference type="ARBA" id="ARBA00004141"/>
    </source>
</evidence>
<dbReference type="InterPro" id="IPR014710">
    <property type="entry name" value="RmlC-like_jellyroll"/>
</dbReference>
<evidence type="ECO:0000256" key="3">
    <source>
        <dbReference type="ARBA" id="ARBA00022989"/>
    </source>
</evidence>
<organism evidence="7 8">
    <name type="scientific">Limnothrix redekei LRLZ20PSL1</name>
    <dbReference type="NCBI Taxonomy" id="3112953"/>
    <lineage>
        <taxon>Bacteria</taxon>
        <taxon>Bacillati</taxon>
        <taxon>Cyanobacteriota</taxon>
        <taxon>Cyanophyceae</taxon>
        <taxon>Pseudanabaenales</taxon>
        <taxon>Pseudanabaenaceae</taxon>
        <taxon>Limnothrix</taxon>
    </lineage>
</organism>
<feature type="transmembrane region" description="Helical" evidence="5">
    <location>
        <begin position="226"/>
        <end position="251"/>
    </location>
</feature>
<comment type="subcellular location">
    <subcellularLocation>
        <location evidence="1">Membrane</location>
        <topology evidence="1">Multi-pass membrane protein</topology>
    </subcellularLocation>
</comment>
<dbReference type="PANTHER" id="PTHR43652:SF2">
    <property type="entry name" value="BASIC AMINO ACID ANTIPORTER YFCC-RELATED"/>
    <property type="match status" value="1"/>
</dbReference>
<dbReference type="CDD" id="cd00038">
    <property type="entry name" value="CAP_ED"/>
    <property type="match status" value="1"/>
</dbReference>
<feature type="transmembrane region" description="Helical" evidence="5">
    <location>
        <begin position="506"/>
        <end position="536"/>
    </location>
</feature>
<evidence type="ECO:0000313" key="8">
    <source>
        <dbReference type="Proteomes" id="UP001604335"/>
    </source>
</evidence>
<gene>
    <name evidence="7" type="ORF">VPK24_16195</name>
</gene>
<evidence type="ECO:0000313" key="7">
    <source>
        <dbReference type="EMBL" id="MFG3819186.1"/>
    </source>
</evidence>
<dbReference type="SUPFAM" id="SSF51206">
    <property type="entry name" value="cAMP-binding domain-like"/>
    <property type="match status" value="1"/>
</dbReference>
<keyword evidence="2 5" id="KW-0812">Transmembrane</keyword>
<accession>A0ABW7CDS5</accession>
<dbReference type="RefSeq" id="WP_393014928.1">
    <property type="nucleotide sequence ID" value="NZ_JAZAQF010000086.1"/>
</dbReference>
<dbReference type="InterPro" id="IPR018490">
    <property type="entry name" value="cNMP-bd_dom_sf"/>
</dbReference>
<feature type="transmembrane region" description="Helical" evidence="5">
    <location>
        <begin position="154"/>
        <end position="174"/>
    </location>
</feature>
<feature type="transmembrane region" description="Helical" evidence="5">
    <location>
        <begin position="186"/>
        <end position="219"/>
    </location>
</feature>
<dbReference type="InterPro" id="IPR001898">
    <property type="entry name" value="SLC13A/DASS"/>
</dbReference>
<protein>
    <submittedName>
        <fullName evidence="7">SLC13 family permease</fullName>
    </submittedName>
</protein>
<dbReference type="Pfam" id="PF00027">
    <property type="entry name" value="cNMP_binding"/>
    <property type="match status" value="1"/>
</dbReference>
<dbReference type="InterPro" id="IPR000595">
    <property type="entry name" value="cNMP-bd_dom"/>
</dbReference>
<dbReference type="InterPro" id="IPR051679">
    <property type="entry name" value="DASS-Related_Transporters"/>
</dbReference>
<keyword evidence="4 5" id="KW-0472">Membrane</keyword>
<feature type="transmembrane region" description="Helical" evidence="5">
    <location>
        <begin position="438"/>
        <end position="454"/>
    </location>
</feature>
<dbReference type="Proteomes" id="UP001604335">
    <property type="component" value="Unassembled WGS sequence"/>
</dbReference>
<dbReference type="Gene3D" id="2.60.120.10">
    <property type="entry name" value="Jelly Rolls"/>
    <property type="match status" value="1"/>
</dbReference>
<sequence length="616" mass="68148">MAINLKQMAQELRRAPILSDCSVQELARVVPYAVEHFLENGQALFQSGTPALTLYFVRRGKVQLWAGGRVIAEVEHGFVGEEAAVSSDYYMADAIAVDNTEVIALPREAITKVASAGTPTIDRFYASLLSHYSGQPSRELERRSPIIQLKRNDWVQAFGWILSVVVPGILYLILRETAEFDWNSQMFLIVLTSTIVMWVFGMVPEFIPGLFCILSLLILDIAPSEVILSGFASGSFFMALSLFGLGAVLMGSGLTYRLVLWLSRFIPKTESWYATALFLTGLAMTPILPSANGRIGLLSPILTDTIDATGVKPGGKAASHLAFAAFSGASLLSHVFLSSKSANFVVYGLLPLQVQQQFSWVYWLQASLVVGIVTLALYFISTKFLFSNNQAFEISQQQVEAQVETLGPLSSQEWISLVSTIVLLLGIVTASIHKIQLPWIGLGVLFLVLSLGILKKNEFRTQIDWPFLILLGSLVGIAEAMSYLGLDTHFGGYLTWLSDSMNSNFPLFIFLLSLTILAVRFVIPNTTAVAIFATILIPMAESNGVNPWIVGAIILNISDAWFFPYQCSYYLQFQELLDKQQLFNERLILRGNLLSTIIRFFSIYLSLGYFRSLGIL</sequence>
<evidence type="ECO:0000259" key="6">
    <source>
        <dbReference type="PROSITE" id="PS50042"/>
    </source>
</evidence>
<dbReference type="SMART" id="SM00100">
    <property type="entry name" value="cNMP"/>
    <property type="match status" value="1"/>
</dbReference>
<dbReference type="EMBL" id="JAZAQF010000086">
    <property type="protein sequence ID" value="MFG3819186.1"/>
    <property type="molecule type" value="Genomic_DNA"/>
</dbReference>
<comment type="caution">
    <text evidence="7">The sequence shown here is derived from an EMBL/GenBank/DDBJ whole genome shotgun (WGS) entry which is preliminary data.</text>
</comment>
<feature type="transmembrane region" description="Helical" evidence="5">
    <location>
        <begin position="466"/>
        <end position="486"/>
    </location>
</feature>
<dbReference type="Pfam" id="PF00939">
    <property type="entry name" value="Na_sulph_symp"/>
    <property type="match status" value="1"/>
</dbReference>
<feature type="transmembrane region" description="Helical" evidence="5">
    <location>
        <begin position="591"/>
        <end position="610"/>
    </location>
</feature>
<feature type="transmembrane region" description="Helical" evidence="5">
    <location>
        <begin position="360"/>
        <end position="380"/>
    </location>
</feature>
<feature type="domain" description="Cyclic nucleotide-binding" evidence="6">
    <location>
        <begin position="17"/>
        <end position="131"/>
    </location>
</feature>